<reference evidence="1 2" key="1">
    <citation type="submission" date="2019-08" db="EMBL/GenBank/DDBJ databases">
        <title>Genome of Phaeodactylibacter luteus.</title>
        <authorList>
            <person name="Bowman J.P."/>
        </authorList>
    </citation>
    <scope>NUCLEOTIDE SEQUENCE [LARGE SCALE GENOMIC DNA]</scope>
    <source>
        <strain evidence="1 2">KCTC 42180</strain>
    </source>
</reference>
<evidence type="ECO:0000313" key="1">
    <source>
        <dbReference type="EMBL" id="TXB63607.1"/>
    </source>
</evidence>
<evidence type="ECO:0000313" key="2">
    <source>
        <dbReference type="Proteomes" id="UP000321580"/>
    </source>
</evidence>
<dbReference type="Proteomes" id="UP000321580">
    <property type="component" value="Unassembled WGS sequence"/>
</dbReference>
<dbReference type="InterPro" id="IPR011990">
    <property type="entry name" value="TPR-like_helical_dom_sf"/>
</dbReference>
<gene>
    <name evidence="1" type="ORF">FRY97_08775</name>
</gene>
<protein>
    <recommendedName>
        <fullName evidence="3">Tetratricopeptide repeat protein</fullName>
    </recommendedName>
</protein>
<comment type="caution">
    <text evidence="1">The sequence shown here is derived from an EMBL/GenBank/DDBJ whole genome shotgun (WGS) entry which is preliminary data.</text>
</comment>
<name>A0A5C6RN20_9BACT</name>
<evidence type="ECO:0008006" key="3">
    <source>
        <dbReference type="Google" id="ProtNLM"/>
    </source>
</evidence>
<sequence length="219" mass="24049">MKTMIFLAMNLLLAWATYGQDGQFENGMAKGLALLEEAERTRDFGPAAALFERISEAEPQRWQPAYHLAYCHMMLAGEAMEEKEGGALSAHLDKAQAALDRALALAPQESEIVALQGYVYTGRIWKAPMVNGAKYSPKASAAYAKAIELNDENPRAYHLMGMHLFYTPSFFGGGAEAALPYLEKAAARFDAGKKTGEYGPVWGAFFNQELLQQAKQATE</sequence>
<dbReference type="RefSeq" id="WP_147167077.1">
    <property type="nucleotide sequence ID" value="NZ_VOOR01000014.1"/>
</dbReference>
<proteinExistence type="predicted"/>
<dbReference type="AlphaFoldDB" id="A0A5C6RN20"/>
<accession>A0A5C6RN20</accession>
<keyword evidence="2" id="KW-1185">Reference proteome</keyword>
<dbReference type="SUPFAM" id="SSF48452">
    <property type="entry name" value="TPR-like"/>
    <property type="match status" value="1"/>
</dbReference>
<organism evidence="1 2">
    <name type="scientific">Phaeodactylibacter luteus</name>
    <dbReference type="NCBI Taxonomy" id="1564516"/>
    <lineage>
        <taxon>Bacteria</taxon>
        <taxon>Pseudomonadati</taxon>
        <taxon>Bacteroidota</taxon>
        <taxon>Saprospiria</taxon>
        <taxon>Saprospirales</taxon>
        <taxon>Haliscomenobacteraceae</taxon>
        <taxon>Phaeodactylibacter</taxon>
    </lineage>
</organism>
<dbReference type="OrthoDB" id="1150971at2"/>
<dbReference type="EMBL" id="VOOR01000014">
    <property type="protein sequence ID" value="TXB63607.1"/>
    <property type="molecule type" value="Genomic_DNA"/>
</dbReference>
<dbReference type="Gene3D" id="1.25.40.10">
    <property type="entry name" value="Tetratricopeptide repeat domain"/>
    <property type="match status" value="1"/>
</dbReference>